<name>A0A6J6DCD2_9ZZZZ</name>
<gene>
    <name evidence="9" type="ORF">UFOPK1572_00873</name>
</gene>
<dbReference type="PANTHER" id="PTHR39321">
    <property type="entry name" value="NICOTINATE-NUCLEOTIDE ADENYLYLTRANSFERASE-RELATED"/>
    <property type="match status" value="1"/>
</dbReference>
<evidence type="ECO:0000256" key="1">
    <source>
        <dbReference type="ARBA" id="ARBA00004790"/>
    </source>
</evidence>
<evidence type="ECO:0000256" key="2">
    <source>
        <dbReference type="ARBA" id="ARBA00022642"/>
    </source>
</evidence>
<keyword evidence="3" id="KW-0808">Transferase</keyword>
<organism evidence="9">
    <name type="scientific">freshwater metagenome</name>
    <dbReference type="NCBI Taxonomy" id="449393"/>
    <lineage>
        <taxon>unclassified sequences</taxon>
        <taxon>metagenomes</taxon>
        <taxon>ecological metagenomes</taxon>
    </lineage>
</organism>
<evidence type="ECO:0000256" key="6">
    <source>
        <dbReference type="ARBA" id="ARBA00022840"/>
    </source>
</evidence>
<dbReference type="CDD" id="cd02165">
    <property type="entry name" value="NMNAT"/>
    <property type="match status" value="1"/>
</dbReference>
<dbReference type="PANTHER" id="PTHR39321:SF3">
    <property type="entry name" value="PHOSPHOPANTETHEINE ADENYLYLTRANSFERASE"/>
    <property type="match status" value="1"/>
</dbReference>
<dbReference type="EMBL" id="CAEZTC010000100">
    <property type="protein sequence ID" value="CAB4561571.1"/>
    <property type="molecule type" value="Genomic_DNA"/>
</dbReference>
<dbReference type="GO" id="GO:0009435">
    <property type="term" value="P:NAD+ biosynthetic process"/>
    <property type="evidence" value="ECO:0007669"/>
    <property type="project" value="UniProtKB-UniPathway"/>
</dbReference>
<dbReference type="GO" id="GO:0005524">
    <property type="term" value="F:ATP binding"/>
    <property type="evidence" value="ECO:0007669"/>
    <property type="project" value="UniProtKB-KW"/>
</dbReference>
<evidence type="ECO:0000259" key="8">
    <source>
        <dbReference type="Pfam" id="PF01467"/>
    </source>
</evidence>
<dbReference type="Gene3D" id="3.40.50.620">
    <property type="entry name" value="HUPs"/>
    <property type="match status" value="1"/>
</dbReference>
<dbReference type="AlphaFoldDB" id="A0A6J6DCD2"/>
<dbReference type="InterPro" id="IPR014729">
    <property type="entry name" value="Rossmann-like_a/b/a_fold"/>
</dbReference>
<dbReference type="NCBIfam" id="NF000840">
    <property type="entry name" value="PRK00071.1-3"/>
    <property type="match status" value="1"/>
</dbReference>
<dbReference type="NCBIfam" id="TIGR00482">
    <property type="entry name" value="nicotinate (nicotinamide) nucleotide adenylyltransferase"/>
    <property type="match status" value="1"/>
</dbReference>
<keyword evidence="7" id="KW-0520">NAD</keyword>
<dbReference type="GO" id="GO:0070566">
    <property type="term" value="F:adenylyltransferase activity"/>
    <property type="evidence" value="ECO:0007669"/>
    <property type="project" value="UniProtKB-ARBA"/>
</dbReference>
<dbReference type="UniPathway" id="UPA00253"/>
<keyword evidence="6" id="KW-0067">ATP-binding</keyword>
<dbReference type="InterPro" id="IPR005248">
    <property type="entry name" value="NadD/NMNAT"/>
</dbReference>
<keyword evidence="4" id="KW-0548">Nucleotidyltransferase</keyword>
<protein>
    <submittedName>
        <fullName evidence="9">Unannotated protein</fullName>
    </submittedName>
</protein>
<comment type="pathway">
    <text evidence="1">Cofactor biosynthesis; NAD(+) biosynthesis.</text>
</comment>
<sequence length="201" mass="21713">MPVSSPTKVGLFGGTFDPPHLGHLRAAQAAASQVGLEEVLFVVANDPWQKSDQRVVTPAAVRRDMVEQLLEGQSGFTVDDREIRRGGPSYTADTLEEIHRERPDADLFLIVGQDSAATMAATWQRPDVIFDLATVVVVTRPGGALPKSVLPSDSIYVEMNPVDVSSSQIRNLASRGESFAHLTTDAVVQFISARGVYRGAQ</sequence>
<feature type="domain" description="Cytidyltransferase-like" evidence="8">
    <location>
        <begin position="11"/>
        <end position="171"/>
    </location>
</feature>
<keyword evidence="2" id="KW-0662">Pyridine nucleotide biosynthesis</keyword>
<evidence type="ECO:0000256" key="4">
    <source>
        <dbReference type="ARBA" id="ARBA00022695"/>
    </source>
</evidence>
<proteinExistence type="inferred from homology"/>
<dbReference type="Pfam" id="PF01467">
    <property type="entry name" value="CTP_transf_like"/>
    <property type="match status" value="1"/>
</dbReference>
<keyword evidence="5" id="KW-0547">Nucleotide-binding</keyword>
<evidence type="ECO:0000256" key="7">
    <source>
        <dbReference type="ARBA" id="ARBA00023027"/>
    </source>
</evidence>
<evidence type="ECO:0000313" key="9">
    <source>
        <dbReference type="EMBL" id="CAB4561571.1"/>
    </source>
</evidence>
<evidence type="ECO:0000256" key="5">
    <source>
        <dbReference type="ARBA" id="ARBA00022741"/>
    </source>
</evidence>
<dbReference type="SUPFAM" id="SSF52374">
    <property type="entry name" value="Nucleotidylyl transferase"/>
    <property type="match status" value="1"/>
</dbReference>
<reference evidence="9" key="1">
    <citation type="submission" date="2020-05" db="EMBL/GenBank/DDBJ databases">
        <authorList>
            <person name="Chiriac C."/>
            <person name="Salcher M."/>
            <person name="Ghai R."/>
            <person name="Kavagutti S V."/>
        </authorList>
    </citation>
    <scope>NUCLEOTIDE SEQUENCE</scope>
</reference>
<dbReference type="HAMAP" id="MF_00244">
    <property type="entry name" value="NaMN_adenylyltr"/>
    <property type="match status" value="1"/>
</dbReference>
<dbReference type="NCBIfam" id="TIGR00125">
    <property type="entry name" value="cyt_tran_rel"/>
    <property type="match status" value="1"/>
</dbReference>
<accession>A0A6J6DCD2</accession>
<evidence type="ECO:0000256" key="3">
    <source>
        <dbReference type="ARBA" id="ARBA00022679"/>
    </source>
</evidence>
<dbReference type="InterPro" id="IPR004821">
    <property type="entry name" value="Cyt_trans-like"/>
</dbReference>